<dbReference type="Gene3D" id="3.30.2140.10">
    <property type="entry name" value="Arylamine N-acetyltransferase"/>
    <property type="match status" value="1"/>
</dbReference>
<evidence type="ECO:0000256" key="2">
    <source>
        <dbReference type="RuleBase" id="RU003452"/>
    </source>
</evidence>
<sequence length="272" mass="30585">MQLQAYLDRIGFEGEVRQDLATLRALHRAHLMAIPYENLDVQLRRPVSTDAAHCYDKVVNRRRGGWCYEMNGVFAWALEAAGFDVIRHCGNGAETGTHLALEVRLDRPYLCDVGFGEGIVEPVPLEEGSFVQRGFEFRLEKLERGWRFHNHRFGLVPGFDFAGPDEAALADRCVALQSEPGSVFVQNAILLKHDDEGYTTILGRELRRITAESRSKRLIEDADDYLQTLRTVFGLDVPEAVRLWPTICRRHEEVLAQRAAAKSAGDPAPASP</sequence>
<dbReference type="SUPFAM" id="SSF54001">
    <property type="entry name" value="Cysteine proteinases"/>
    <property type="match status" value="1"/>
</dbReference>
<dbReference type="RefSeq" id="WP_377281469.1">
    <property type="nucleotide sequence ID" value="NZ_JBHRSI010000004.1"/>
</dbReference>
<evidence type="ECO:0000313" key="4">
    <source>
        <dbReference type="Proteomes" id="UP001597237"/>
    </source>
</evidence>
<dbReference type="InterPro" id="IPR038765">
    <property type="entry name" value="Papain-like_cys_pep_sf"/>
</dbReference>
<keyword evidence="4" id="KW-1185">Reference proteome</keyword>
<evidence type="ECO:0000256" key="1">
    <source>
        <dbReference type="ARBA" id="ARBA00006547"/>
    </source>
</evidence>
<dbReference type="Gene3D" id="2.40.128.150">
    <property type="entry name" value="Cysteine proteinases"/>
    <property type="match status" value="1"/>
</dbReference>
<name>A0ABW4N666_9CAUL</name>
<reference evidence="4" key="1">
    <citation type="journal article" date="2019" name="Int. J. Syst. Evol. Microbiol.">
        <title>The Global Catalogue of Microorganisms (GCM) 10K type strain sequencing project: providing services to taxonomists for standard genome sequencing and annotation.</title>
        <authorList>
            <consortium name="The Broad Institute Genomics Platform"/>
            <consortium name="The Broad Institute Genome Sequencing Center for Infectious Disease"/>
            <person name="Wu L."/>
            <person name="Ma J."/>
        </authorList>
    </citation>
    <scope>NUCLEOTIDE SEQUENCE [LARGE SCALE GENOMIC DNA]</scope>
    <source>
        <strain evidence="4">DFY28</strain>
    </source>
</reference>
<dbReference type="Proteomes" id="UP001597237">
    <property type="component" value="Unassembled WGS sequence"/>
</dbReference>
<comment type="similarity">
    <text evidence="1 2">Belongs to the arylamine N-acetyltransferase family.</text>
</comment>
<accession>A0ABW4N666</accession>
<dbReference type="InterPro" id="IPR001447">
    <property type="entry name" value="Arylamine_N-AcTrfase"/>
</dbReference>
<protein>
    <submittedName>
        <fullName evidence="3">Arylamine N-acetyltransferase</fullName>
    </submittedName>
</protein>
<dbReference type="PRINTS" id="PR01543">
    <property type="entry name" value="ANATRNSFRASE"/>
</dbReference>
<proteinExistence type="inferred from homology"/>
<dbReference type="EMBL" id="JBHUEY010000006">
    <property type="protein sequence ID" value="MFD1785407.1"/>
    <property type="molecule type" value="Genomic_DNA"/>
</dbReference>
<dbReference type="PANTHER" id="PTHR11786">
    <property type="entry name" value="N-HYDROXYARYLAMINE O-ACETYLTRANSFERASE"/>
    <property type="match status" value="1"/>
</dbReference>
<gene>
    <name evidence="3" type="ORF">ACFSC0_18555</name>
</gene>
<comment type="caution">
    <text evidence="3">The sequence shown here is derived from an EMBL/GenBank/DDBJ whole genome shotgun (WGS) entry which is preliminary data.</text>
</comment>
<organism evidence="3 4">
    <name type="scientific">Phenylobacterium terrae</name>
    <dbReference type="NCBI Taxonomy" id="2665495"/>
    <lineage>
        <taxon>Bacteria</taxon>
        <taxon>Pseudomonadati</taxon>
        <taxon>Pseudomonadota</taxon>
        <taxon>Alphaproteobacteria</taxon>
        <taxon>Caulobacterales</taxon>
        <taxon>Caulobacteraceae</taxon>
        <taxon>Phenylobacterium</taxon>
    </lineage>
</organism>
<evidence type="ECO:0000313" key="3">
    <source>
        <dbReference type="EMBL" id="MFD1785407.1"/>
    </source>
</evidence>
<dbReference type="PANTHER" id="PTHR11786:SF0">
    <property type="entry name" value="ARYLAMINE N-ACETYLTRANSFERASE 4-RELATED"/>
    <property type="match status" value="1"/>
</dbReference>
<dbReference type="Pfam" id="PF00797">
    <property type="entry name" value="Acetyltransf_2"/>
    <property type="match status" value="1"/>
</dbReference>